<feature type="non-terminal residue" evidence="1">
    <location>
        <position position="93"/>
    </location>
</feature>
<dbReference type="PANTHER" id="PTHR33408:SF4">
    <property type="entry name" value="TRANSPOSASE DDE DOMAIN-CONTAINING PROTEIN"/>
    <property type="match status" value="1"/>
</dbReference>
<dbReference type="EMBL" id="JBHUOL010000003">
    <property type="protein sequence ID" value="MFD2907217.1"/>
    <property type="molecule type" value="Genomic_DNA"/>
</dbReference>
<accession>A0ABW5Z5U4</accession>
<keyword evidence="2" id="KW-1185">Reference proteome</keyword>
<protein>
    <submittedName>
        <fullName evidence="1">IS1182 family transposase</fullName>
    </submittedName>
</protein>
<dbReference type="PANTHER" id="PTHR33408">
    <property type="entry name" value="TRANSPOSASE"/>
    <property type="match status" value="1"/>
</dbReference>
<feature type="non-terminal residue" evidence="1">
    <location>
        <position position="1"/>
    </location>
</feature>
<reference evidence="2" key="1">
    <citation type="journal article" date="2019" name="Int. J. Syst. Evol. Microbiol.">
        <title>The Global Catalogue of Microorganisms (GCM) 10K type strain sequencing project: providing services to taxonomists for standard genome sequencing and annotation.</title>
        <authorList>
            <consortium name="The Broad Institute Genomics Platform"/>
            <consortium name="The Broad Institute Genome Sequencing Center for Infectious Disease"/>
            <person name="Wu L."/>
            <person name="Ma J."/>
        </authorList>
    </citation>
    <scope>NUCLEOTIDE SEQUENCE [LARGE SCALE GENOMIC DNA]</scope>
    <source>
        <strain evidence="2">KCTC 52644</strain>
    </source>
</reference>
<comment type="caution">
    <text evidence="1">The sequence shown here is derived from an EMBL/GenBank/DDBJ whole genome shotgun (WGS) entry which is preliminary data.</text>
</comment>
<gene>
    <name evidence="1" type="ORF">ACFSX9_00570</name>
</gene>
<evidence type="ECO:0000313" key="2">
    <source>
        <dbReference type="Proteomes" id="UP001597549"/>
    </source>
</evidence>
<sequence length="93" mass="10410">DRNALTAIALEAKENLAIETCTVLVDKGYHNGREITHCKDNNIVTIVAHPDPRKSNENGIQPAYLVAKFKYDKQTDTYICPQGATLKTTGRWH</sequence>
<evidence type="ECO:0000313" key="1">
    <source>
        <dbReference type="EMBL" id="MFD2907217.1"/>
    </source>
</evidence>
<proteinExistence type="predicted"/>
<organism evidence="1 2">
    <name type="scientific">Flavobacterium ardleyense</name>
    <dbReference type="NCBI Taxonomy" id="2038737"/>
    <lineage>
        <taxon>Bacteria</taxon>
        <taxon>Pseudomonadati</taxon>
        <taxon>Bacteroidota</taxon>
        <taxon>Flavobacteriia</taxon>
        <taxon>Flavobacteriales</taxon>
        <taxon>Flavobacteriaceae</taxon>
        <taxon>Flavobacterium</taxon>
    </lineage>
</organism>
<dbReference type="Proteomes" id="UP001597549">
    <property type="component" value="Unassembled WGS sequence"/>
</dbReference>
<name>A0ABW5Z5U4_9FLAO</name>